<keyword evidence="5" id="KW-1185">Reference proteome</keyword>
<dbReference type="AlphaFoldDB" id="A0A1H0ETS0"/>
<dbReference type="PRINTS" id="PR00332">
    <property type="entry name" value="HISTRIAD"/>
</dbReference>
<evidence type="ECO:0000256" key="2">
    <source>
        <dbReference type="PROSITE-ProRule" id="PRU00464"/>
    </source>
</evidence>
<dbReference type="OrthoDB" id="9784774at2"/>
<comment type="caution">
    <text evidence="2">Lacks conserved residue(s) required for the propagation of feature annotation.</text>
</comment>
<proteinExistence type="predicted"/>
<dbReference type="InterPro" id="IPR001310">
    <property type="entry name" value="Histidine_triad_HIT"/>
</dbReference>
<dbReference type="PROSITE" id="PS51084">
    <property type="entry name" value="HIT_2"/>
    <property type="match status" value="1"/>
</dbReference>
<accession>A0A1H0ETS0</accession>
<dbReference type="EMBL" id="FNII01000009">
    <property type="protein sequence ID" value="SDN85857.1"/>
    <property type="molecule type" value="Genomic_DNA"/>
</dbReference>
<evidence type="ECO:0000259" key="3">
    <source>
        <dbReference type="PROSITE" id="PS51084"/>
    </source>
</evidence>
<dbReference type="SUPFAM" id="SSF54197">
    <property type="entry name" value="HIT-like"/>
    <property type="match status" value="1"/>
</dbReference>
<evidence type="ECO:0000256" key="1">
    <source>
        <dbReference type="PIRSR" id="PIRSR601310-1"/>
    </source>
</evidence>
<organism evidence="4 5">
    <name type="scientific">Vreelandella arcis</name>
    <dbReference type="NCBI Taxonomy" id="416873"/>
    <lineage>
        <taxon>Bacteria</taxon>
        <taxon>Pseudomonadati</taxon>
        <taxon>Pseudomonadota</taxon>
        <taxon>Gammaproteobacteria</taxon>
        <taxon>Oceanospirillales</taxon>
        <taxon>Halomonadaceae</taxon>
        <taxon>Vreelandella</taxon>
    </lineage>
</organism>
<dbReference type="GO" id="GO:0009117">
    <property type="term" value="P:nucleotide metabolic process"/>
    <property type="evidence" value="ECO:0007669"/>
    <property type="project" value="TreeGrafter"/>
</dbReference>
<dbReference type="PANTHER" id="PTHR46648:SF1">
    <property type="entry name" value="ADENOSINE 5'-MONOPHOSPHORAMIDASE HNT1"/>
    <property type="match status" value="1"/>
</dbReference>
<sequence length="157" mass="17585">MNCVFCEIVAGNVPCHKIWEDADHLAFLSIYPNTPGFSVVIPKRHVPSYLFAQDDDVVTALVLASKRVALLLDEALDDVGRTGMIFEGYGVDHLHAKLFPMHGTGQHSAFKPIASSVSKYFDRYEGYISSHDYKREDDNVLADIAAKIRANIYRLKL</sequence>
<reference evidence="5" key="1">
    <citation type="submission" date="2016-10" db="EMBL/GenBank/DDBJ databases">
        <authorList>
            <person name="Varghese N."/>
            <person name="Submissions S."/>
        </authorList>
    </citation>
    <scope>NUCLEOTIDE SEQUENCE [LARGE SCALE GENOMIC DNA]</scope>
    <source>
        <strain evidence="5">CGMCC 1.6494</strain>
    </source>
</reference>
<dbReference type="InterPro" id="IPR036265">
    <property type="entry name" value="HIT-like_sf"/>
</dbReference>
<protein>
    <submittedName>
        <fullName evidence="4">Diadenosine tetraphosphate (Ap4A) hydrolase</fullName>
    </submittedName>
</protein>
<dbReference type="GO" id="GO:0016787">
    <property type="term" value="F:hydrolase activity"/>
    <property type="evidence" value="ECO:0007669"/>
    <property type="project" value="UniProtKB-KW"/>
</dbReference>
<name>A0A1H0ETS0_9GAMM</name>
<feature type="active site" description="Tele-AMP-histidine intermediate" evidence="1">
    <location>
        <position position="95"/>
    </location>
</feature>
<dbReference type="RefSeq" id="WP_089706744.1">
    <property type="nucleotide sequence ID" value="NZ_FNII01000009.1"/>
</dbReference>
<gene>
    <name evidence="4" type="ORF">SAMN04487951_1092</name>
</gene>
<evidence type="ECO:0000313" key="4">
    <source>
        <dbReference type="EMBL" id="SDN85857.1"/>
    </source>
</evidence>
<dbReference type="Pfam" id="PF01230">
    <property type="entry name" value="HIT"/>
    <property type="match status" value="1"/>
</dbReference>
<dbReference type="Gene3D" id="3.30.428.10">
    <property type="entry name" value="HIT-like"/>
    <property type="match status" value="1"/>
</dbReference>
<dbReference type="PANTHER" id="PTHR46648">
    <property type="entry name" value="HIT FAMILY PROTEIN 1"/>
    <property type="match status" value="1"/>
</dbReference>
<evidence type="ECO:0000313" key="5">
    <source>
        <dbReference type="Proteomes" id="UP000199677"/>
    </source>
</evidence>
<dbReference type="STRING" id="416873.SAMN04487951_1092"/>
<dbReference type="InterPro" id="IPR011146">
    <property type="entry name" value="HIT-like"/>
</dbReference>
<feature type="domain" description="HIT" evidence="3">
    <location>
        <begin position="4"/>
        <end position="109"/>
    </location>
</feature>
<dbReference type="Proteomes" id="UP000199677">
    <property type="component" value="Unassembled WGS sequence"/>
</dbReference>
<keyword evidence="4" id="KW-0378">Hydrolase</keyword>